<reference evidence="4" key="1">
    <citation type="submission" date="2022-06" db="EMBL/GenBank/DDBJ databases">
        <title>Genomic Encyclopedia of Archaeal and Bacterial Type Strains, Phase II (KMG-II): from individual species to whole genera.</title>
        <authorList>
            <person name="Goeker M."/>
        </authorList>
    </citation>
    <scope>NUCLEOTIDE SEQUENCE</scope>
    <source>
        <strain evidence="4">DSM 26652</strain>
    </source>
</reference>
<accession>A0A9X2GDG3</accession>
<dbReference type="CDD" id="cd05289">
    <property type="entry name" value="MDR_like_2"/>
    <property type="match status" value="1"/>
</dbReference>
<dbReference type="InterPro" id="IPR036291">
    <property type="entry name" value="NAD(P)-bd_dom_sf"/>
</dbReference>
<dbReference type="SMART" id="SM00829">
    <property type="entry name" value="PKS_ER"/>
    <property type="match status" value="1"/>
</dbReference>
<dbReference type="PANTHER" id="PTHR48106:SF18">
    <property type="entry name" value="QUINONE OXIDOREDUCTASE PIG3"/>
    <property type="match status" value="1"/>
</dbReference>
<evidence type="ECO:0000313" key="4">
    <source>
        <dbReference type="EMBL" id="MCP2267161.1"/>
    </source>
</evidence>
<evidence type="ECO:0000256" key="2">
    <source>
        <dbReference type="ARBA" id="ARBA00023002"/>
    </source>
</evidence>
<dbReference type="Pfam" id="PF08240">
    <property type="entry name" value="ADH_N"/>
    <property type="match status" value="1"/>
</dbReference>
<dbReference type="Proteomes" id="UP001139493">
    <property type="component" value="Unassembled WGS sequence"/>
</dbReference>
<dbReference type="RefSeq" id="WP_253839527.1">
    <property type="nucleotide sequence ID" value="NZ_JAMTCS010000016.1"/>
</dbReference>
<comment type="caution">
    <text evidence="4">The sequence shown here is derived from an EMBL/GenBank/DDBJ whole genome shotgun (WGS) entry which is preliminary data.</text>
</comment>
<dbReference type="GO" id="GO:0016651">
    <property type="term" value="F:oxidoreductase activity, acting on NAD(P)H"/>
    <property type="evidence" value="ECO:0007669"/>
    <property type="project" value="TreeGrafter"/>
</dbReference>
<dbReference type="InterPro" id="IPR013154">
    <property type="entry name" value="ADH-like_N"/>
</dbReference>
<dbReference type="EMBL" id="JAMTCS010000016">
    <property type="protein sequence ID" value="MCP2267161.1"/>
    <property type="molecule type" value="Genomic_DNA"/>
</dbReference>
<sequence>MRAIGMTRFGGPGVLRELDHPEPAVGDHEVRIHVAAATVNNGDLMMRRGEVHQLRHDAPWVPGMEAAGVVDAVGARAANRFRVGEAVTAHVWPIDPRGGAYGELTVADMNRVLRIPHGASVAQAATLPMNGLTAYQAVEAMGLERPGTVAVIGAAGAVGGYIVQLAVAAGHRVVADAADTDRALVESLGAHVVVPRGDGVVDAIRAAVGEVDAVALAAMPTLDAAEIVRPGGAVASVFGFSDPGQAMTARRRHVRLAPVLVDAIPDPAPMLRHLGELTESGELTLRVADELPAEDAPEAHRRLESGGVRGRIVLRF</sequence>
<evidence type="ECO:0000259" key="3">
    <source>
        <dbReference type="SMART" id="SM00829"/>
    </source>
</evidence>
<dbReference type="GO" id="GO:0070402">
    <property type="term" value="F:NADPH binding"/>
    <property type="evidence" value="ECO:0007669"/>
    <property type="project" value="TreeGrafter"/>
</dbReference>
<name>A0A9X2GDG3_9MICO</name>
<gene>
    <name evidence="4" type="ORF">APR03_004533</name>
</gene>
<keyword evidence="2" id="KW-0560">Oxidoreductase</keyword>
<feature type="domain" description="Enoyl reductase (ER)" evidence="3">
    <location>
        <begin position="13"/>
        <end position="314"/>
    </location>
</feature>
<keyword evidence="1" id="KW-0521">NADP</keyword>
<dbReference type="Gene3D" id="3.90.180.10">
    <property type="entry name" value="Medium-chain alcohol dehydrogenases, catalytic domain"/>
    <property type="match status" value="1"/>
</dbReference>
<dbReference type="SUPFAM" id="SSF51735">
    <property type="entry name" value="NAD(P)-binding Rossmann-fold domains"/>
    <property type="match status" value="1"/>
</dbReference>
<dbReference type="InterPro" id="IPR011032">
    <property type="entry name" value="GroES-like_sf"/>
</dbReference>
<dbReference type="InterPro" id="IPR020843">
    <property type="entry name" value="ER"/>
</dbReference>
<protein>
    <submittedName>
        <fullName evidence="4">NADPH:quinone reductase</fullName>
    </submittedName>
</protein>
<evidence type="ECO:0000313" key="5">
    <source>
        <dbReference type="Proteomes" id="UP001139493"/>
    </source>
</evidence>
<keyword evidence="5" id="KW-1185">Reference proteome</keyword>
<dbReference type="Pfam" id="PF13602">
    <property type="entry name" value="ADH_zinc_N_2"/>
    <property type="match status" value="1"/>
</dbReference>
<dbReference type="Gene3D" id="3.40.50.720">
    <property type="entry name" value="NAD(P)-binding Rossmann-like Domain"/>
    <property type="match status" value="1"/>
</dbReference>
<proteinExistence type="predicted"/>
<dbReference type="SUPFAM" id="SSF50129">
    <property type="entry name" value="GroES-like"/>
    <property type="match status" value="1"/>
</dbReference>
<organism evidence="4 5">
    <name type="scientific">Promicromonospora thailandica</name>
    <dbReference type="NCBI Taxonomy" id="765201"/>
    <lineage>
        <taxon>Bacteria</taxon>
        <taxon>Bacillati</taxon>
        <taxon>Actinomycetota</taxon>
        <taxon>Actinomycetes</taxon>
        <taxon>Micrococcales</taxon>
        <taxon>Promicromonosporaceae</taxon>
        <taxon>Promicromonospora</taxon>
    </lineage>
</organism>
<dbReference type="AlphaFoldDB" id="A0A9X2GDG3"/>
<dbReference type="PANTHER" id="PTHR48106">
    <property type="entry name" value="QUINONE OXIDOREDUCTASE PIG3-RELATED"/>
    <property type="match status" value="1"/>
</dbReference>
<evidence type="ECO:0000256" key="1">
    <source>
        <dbReference type="ARBA" id="ARBA00022857"/>
    </source>
</evidence>